<feature type="transmembrane region" description="Helical" evidence="14">
    <location>
        <begin position="259"/>
        <end position="282"/>
    </location>
</feature>
<evidence type="ECO:0000256" key="14">
    <source>
        <dbReference type="SAM" id="Phobius"/>
    </source>
</evidence>
<comment type="catalytic activity">
    <reaction evidence="12">
        <text>Adds an alpha-D-arabinofuranosyl group from trans,octacis-decaprenylphospho-beta-D-arabinofuranose at the 5-O-position of the eighth, tenth and twelfth galactofuranose unit of the galactofuranan chain of [beta-D-galactofuranosyl-(1-&gt;5)-beta-D-galactofuranosyl-(1-&gt;6)]14-beta-D-galactofuranosyl-(1-&gt;5)-beta-D-galactofuranosyl-(1-&gt;4)-alpha-L-rhamnopyranosyl-(1-&gt;3)-N-acetyl-alpha-D-glucosaminyl-diphospho-trans,octacis-decaprenol.</text>
        <dbReference type="EC" id="2.4.2.46"/>
    </reaction>
</comment>
<comment type="similarity">
    <text evidence="3">Belongs to the glycosyltransferase 85 family.</text>
</comment>
<dbReference type="InterPro" id="IPR020959">
    <property type="entry name" value="ArabinofuranosylTrfase_AftA_C"/>
</dbReference>
<gene>
    <name evidence="17" type="ORF">Pa4123_37260</name>
</gene>
<feature type="transmembrane region" description="Helical" evidence="14">
    <location>
        <begin position="402"/>
        <end position="424"/>
    </location>
</feature>
<feature type="transmembrane region" description="Helical" evidence="14">
    <location>
        <begin position="370"/>
        <end position="390"/>
    </location>
</feature>
<evidence type="ECO:0000256" key="1">
    <source>
        <dbReference type="ARBA" id="ARBA00004651"/>
    </source>
</evidence>
<dbReference type="Pfam" id="PF12249">
    <property type="entry name" value="AftA_C"/>
    <property type="match status" value="1"/>
</dbReference>
<feature type="transmembrane region" description="Helical" evidence="14">
    <location>
        <begin position="222"/>
        <end position="239"/>
    </location>
</feature>
<keyword evidence="10 14" id="KW-0472">Membrane</keyword>
<evidence type="ECO:0000313" key="17">
    <source>
        <dbReference type="EMBL" id="GLH98451.1"/>
    </source>
</evidence>
<keyword evidence="8 14" id="KW-0812">Transmembrane</keyword>
<feature type="domain" description="Arabinofuranosyltransferase AftA C-terminal" evidence="15">
    <location>
        <begin position="501"/>
        <end position="589"/>
    </location>
</feature>
<feature type="region of interest" description="Disordered" evidence="13">
    <location>
        <begin position="1"/>
        <end position="23"/>
    </location>
</feature>
<evidence type="ECO:0000259" key="16">
    <source>
        <dbReference type="Pfam" id="PF12250"/>
    </source>
</evidence>
<feature type="transmembrane region" description="Helical" evidence="14">
    <location>
        <begin position="337"/>
        <end position="361"/>
    </location>
</feature>
<accession>A0ABQ5QXT5</accession>
<dbReference type="EC" id="2.4.2.46" evidence="4"/>
<evidence type="ECO:0000256" key="7">
    <source>
        <dbReference type="ARBA" id="ARBA00022679"/>
    </source>
</evidence>
<dbReference type="EMBL" id="BSDI01000016">
    <property type="protein sequence ID" value="GLH98451.1"/>
    <property type="molecule type" value="Genomic_DNA"/>
</dbReference>
<feature type="transmembrane region" description="Helical" evidence="14">
    <location>
        <begin position="294"/>
        <end position="317"/>
    </location>
</feature>
<reference evidence="17" key="1">
    <citation type="submission" date="2022-12" db="EMBL/GenBank/DDBJ databases">
        <title>New Phytohabitans aurantiacus sp. RD004123 nov., an actinomycete isolated from soil.</title>
        <authorList>
            <person name="Triningsih D.W."/>
            <person name="Harunari E."/>
            <person name="Igarashi Y."/>
        </authorList>
    </citation>
    <scope>NUCLEOTIDE SEQUENCE</scope>
    <source>
        <strain evidence="17">RD004123</strain>
    </source>
</reference>
<keyword evidence="18" id="KW-1185">Reference proteome</keyword>
<evidence type="ECO:0000256" key="6">
    <source>
        <dbReference type="ARBA" id="ARBA00022475"/>
    </source>
</evidence>
<protein>
    <recommendedName>
        <fullName evidence="5">Galactan 5-O-arabinofuranosyltransferase</fullName>
        <ecNumber evidence="4">2.4.2.46</ecNumber>
    </recommendedName>
    <alternativeName>
        <fullName evidence="11">Arabinofuranosyltransferase AftA</fullName>
    </alternativeName>
</protein>
<organism evidence="17 18">
    <name type="scientific">Phytohabitans aurantiacus</name>
    <dbReference type="NCBI Taxonomy" id="3016789"/>
    <lineage>
        <taxon>Bacteria</taxon>
        <taxon>Bacillati</taxon>
        <taxon>Actinomycetota</taxon>
        <taxon>Actinomycetes</taxon>
        <taxon>Micromonosporales</taxon>
        <taxon>Micromonosporaceae</taxon>
    </lineage>
</organism>
<feature type="transmembrane region" description="Helical" evidence="14">
    <location>
        <begin position="37"/>
        <end position="56"/>
    </location>
</feature>
<evidence type="ECO:0000256" key="12">
    <source>
        <dbReference type="ARBA" id="ARBA00034030"/>
    </source>
</evidence>
<comment type="subcellular location">
    <subcellularLocation>
        <location evidence="1">Cell membrane</location>
        <topology evidence="1">Multi-pass membrane protein</topology>
    </subcellularLocation>
</comment>
<comment type="pathway">
    <text evidence="2">Cell wall biogenesis; cell wall polysaccharide biosynthesis.</text>
</comment>
<keyword evidence="6" id="KW-1003">Cell membrane</keyword>
<sequence>MALQTQEPDVEASPQPAASPPPRRQRLVGWLSNSGTIAVLVWLVATPVAFFAPAYFKYDPFSFIAYAVPLTAALVLASVFFVIGLRWRGELVAGAAGGLAAAWVVLLLRSALYGTPFGFGGVSGDMMRMSAIVEHYTTTIKPSDSIPGLVSEYPPLYGMLIGRAAVLLDAQAWRLLADAEVLTTSAALLVSFLLWRRHVGPWVALAISALAFVTWTDPRKAFEVITLSIFIPWVLETFGKPPKARMHWLLAGVLGGLMVVVYQAWIIYSVFAIVALIVVTFRAETDRKAYIRRLVLVALVAFAVSSWYVIPYAWAMLTQNGELVSDLFVSAGINEKLFPFLEMDPFGLLQLAGLVGLLFFYRSTWWAKPILFLVLGVYAYRILNMVRFVFTEHTFFLHYTIRLYTVLLAIAGVLTIVHAAPIILRRLRLTAPRAAGAAALAVALAWSASVFTDQWMPQEEATLYSGQRYAWSAHSEPLPNGKYPEYAPKEDRRRWFPIDPIKKVVEDARGPDARPVTLSVDERIFSFVPWRVYVAIPVEGAGSLSRWHERRAEVTRLTQTTDPDAFAAASANTKFGPIDVFVLRKRADGWQWDNQRFQREQFSAAHWTVVDDLPEDVVVCVRKP</sequence>
<evidence type="ECO:0000256" key="11">
    <source>
        <dbReference type="ARBA" id="ARBA00033184"/>
    </source>
</evidence>
<evidence type="ECO:0000256" key="2">
    <source>
        <dbReference type="ARBA" id="ARBA00004776"/>
    </source>
</evidence>
<feature type="transmembrane region" description="Helical" evidence="14">
    <location>
        <begin position="199"/>
        <end position="215"/>
    </location>
</feature>
<feature type="transmembrane region" description="Helical" evidence="14">
    <location>
        <begin position="91"/>
        <end position="108"/>
    </location>
</feature>
<keyword evidence="7" id="KW-0808">Transferase</keyword>
<feature type="domain" description="Arabinofuranosyltransferase AftA N-terminal" evidence="16">
    <location>
        <begin position="52"/>
        <end position="428"/>
    </location>
</feature>
<evidence type="ECO:0000256" key="8">
    <source>
        <dbReference type="ARBA" id="ARBA00022692"/>
    </source>
</evidence>
<evidence type="ECO:0000256" key="3">
    <source>
        <dbReference type="ARBA" id="ARBA00009655"/>
    </source>
</evidence>
<evidence type="ECO:0000256" key="9">
    <source>
        <dbReference type="ARBA" id="ARBA00022989"/>
    </source>
</evidence>
<dbReference type="RefSeq" id="WP_281897319.1">
    <property type="nucleotide sequence ID" value="NZ_BSDI01000016.1"/>
</dbReference>
<evidence type="ECO:0000256" key="10">
    <source>
        <dbReference type="ARBA" id="ARBA00023136"/>
    </source>
</evidence>
<proteinExistence type="inferred from homology"/>
<evidence type="ECO:0000259" key="15">
    <source>
        <dbReference type="Pfam" id="PF12249"/>
    </source>
</evidence>
<evidence type="ECO:0000256" key="4">
    <source>
        <dbReference type="ARBA" id="ARBA00012037"/>
    </source>
</evidence>
<feature type="transmembrane region" description="Helical" evidence="14">
    <location>
        <begin position="63"/>
        <end position="85"/>
    </location>
</feature>
<dbReference type="Proteomes" id="UP001144280">
    <property type="component" value="Unassembled WGS sequence"/>
</dbReference>
<dbReference type="InterPro" id="IPR020963">
    <property type="entry name" value="ArabinofuranosylTrfase_AftA_N"/>
</dbReference>
<name>A0ABQ5QXT5_9ACTN</name>
<comment type="caution">
    <text evidence="17">The sequence shown here is derived from an EMBL/GenBank/DDBJ whole genome shotgun (WGS) entry which is preliminary data.</text>
</comment>
<evidence type="ECO:0000256" key="13">
    <source>
        <dbReference type="SAM" id="MobiDB-lite"/>
    </source>
</evidence>
<keyword evidence="9 14" id="KW-1133">Transmembrane helix</keyword>
<evidence type="ECO:0000313" key="18">
    <source>
        <dbReference type="Proteomes" id="UP001144280"/>
    </source>
</evidence>
<dbReference type="Pfam" id="PF12250">
    <property type="entry name" value="AftA_N"/>
    <property type="match status" value="1"/>
</dbReference>
<evidence type="ECO:0000256" key="5">
    <source>
        <dbReference type="ARBA" id="ARBA00020482"/>
    </source>
</evidence>